<dbReference type="Proteomes" id="UP000278775">
    <property type="component" value="Unassembled WGS sequence"/>
</dbReference>
<evidence type="ECO:0000313" key="4">
    <source>
        <dbReference type="Proteomes" id="UP000278775"/>
    </source>
</evidence>
<dbReference type="OrthoDB" id="1274851at2"/>
<protein>
    <recommendedName>
        <fullName evidence="5">Signal peptidase</fullName>
    </recommendedName>
</protein>
<gene>
    <name evidence="3" type="ORF">D1631_04935</name>
</gene>
<sequence>MKKVLLVLSMVISASMYSQGDEIPGEPGDPAPIDMYTPALLIIGGGLLLYYTMRKTKKGRIDLK</sequence>
<keyword evidence="1" id="KW-0812">Transmembrane</keyword>
<feature type="transmembrane region" description="Helical" evidence="1">
    <location>
        <begin position="36"/>
        <end position="53"/>
    </location>
</feature>
<dbReference type="EMBL" id="QWIU01000002">
    <property type="protein sequence ID" value="RNA61322.1"/>
    <property type="molecule type" value="Genomic_DNA"/>
</dbReference>
<feature type="signal peptide" evidence="2">
    <location>
        <begin position="1"/>
        <end position="20"/>
    </location>
</feature>
<accession>A0A3M7TCN3</accession>
<evidence type="ECO:0008006" key="5">
    <source>
        <dbReference type="Google" id="ProtNLM"/>
    </source>
</evidence>
<evidence type="ECO:0000256" key="2">
    <source>
        <dbReference type="SAM" id="SignalP"/>
    </source>
</evidence>
<dbReference type="RefSeq" id="WP_122635474.1">
    <property type="nucleotide sequence ID" value="NZ_QWIU01000002.1"/>
</dbReference>
<keyword evidence="1" id="KW-1133">Transmembrane helix</keyword>
<keyword evidence="2" id="KW-0732">Signal</keyword>
<organism evidence="3 4">
    <name type="scientific">Chryseobacterium nematophagum</name>
    <dbReference type="NCBI Taxonomy" id="2305228"/>
    <lineage>
        <taxon>Bacteria</taxon>
        <taxon>Pseudomonadati</taxon>
        <taxon>Bacteroidota</taxon>
        <taxon>Flavobacteriia</taxon>
        <taxon>Flavobacteriales</taxon>
        <taxon>Weeksellaceae</taxon>
        <taxon>Chryseobacterium group</taxon>
        <taxon>Chryseobacterium</taxon>
    </lineage>
</organism>
<comment type="caution">
    <text evidence="3">The sequence shown here is derived from an EMBL/GenBank/DDBJ whole genome shotgun (WGS) entry which is preliminary data.</text>
</comment>
<feature type="chain" id="PRO_5018132988" description="Signal peptidase" evidence="2">
    <location>
        <begin position="21"/>
        <end position="64"/>
    </location>
</feature>
<dbReference type="AlphaFoldDB" id="A0A3M7TCN3"/>
<keyword evidence="1" id="KW-0472">Membrane</keyword>
<name>A0A3M7TCN3_9FLAO</name>
<proteinExistence type="predicted"/>
<evidence type="ECO:0000256" key="1">
    <source>
        <dbReference type="SAM" id="Phobius"/>
    </source>
</evidence>
<evidence type="ECO:0000313" key="3">
    <source>
        <dbReference type="EMBL" id="RNA61322.1"/>
    </source>
</evidence>
<reference evidence="3 4" key="1">
    <citation type="submission" date="2018-08" db="EMBL/GenBank/DDBJ databases">
        <title>Chryseobacterium nematophagum: a novel matrix digesting pathogen of nematodes.</title>
        <authorList>
            <person name="Page A."/>
            <person name="Roberts M."/>
            <person name="Felix M.-A."/>
            <person name="Weir W."/>
        </authorList>
    </citation>
    <scope>NUCLEOTIDE SEQUENCE [LARGE SCALE GENOMIC DNA]</scope>
    <source>
        <strain evidence="3 4">JUb129</strain>
    </source>
</reference>